<organism evidence="1 2">
    <name type="scientific">Homarus americanus</name>
    <name type="common">American lobster</name>
    <dbReference type="NCBI Taxonomy" id="6706"/>
    <lineage>
        <taxon>Eukaryota</taxon>
        <taxon>Metazoa</taxon>
        <taxon>Ecdysozoa</taxon>
        <taxon>Arthropoda</taxon>
        <taxon>Crustacea</taxon>
        <taxon>Multicrustacea</taxon>
        <taxon>Malacostraca</taxon>
        <taxon>Eumalacostraca</taxon>
        <taxon>Eucarida</taxon>
        <taxon>Decapoda</taxon>
        <taxon>Pleocyemata</taxon>
        <taxon>Astacidea</taxon>
        <taxon>Nephropoidea</taxon>
        <taxon>Nephropidae</taxon>
        <taxon>Homarus</taxon>
    </lineage>
</organism>
<gene>
    <name evidence="1" type="ORF">Hamer_G016896</name>
</gene>
<dbReference type="EMBL" id="JAHLQT010004419">
    <property type="protein sequence ID" value="KAG7175955.1"/>
    <property type="molecule type" value="Genomic_DNA"/>
</dbReference>
<proteinExistence type="predicted"/>
<evidence type="ECO:0000313" key="2">
    <source>
        <dbReference type="Proteomes" id="UP000747542"/>
    </source>
</evidence>
<evidence type="ECO:0000313" key="1">
    <source>
        <dbReference type="EMBL" id="KAG7175955.1"/>
    </source>
</evidence>
<sequence>MLQMRSWSFVDEKFLGPLKVKTLEPNYCCKWRCLHPGVFSSLVVVLGKRDTCQGTFTSVNLLSILDSRDKTSGVAERSPDTLARDILLLVCLTGRQLHMP</sequence>
<accession>A0A8J5N8P6</accession>
<dbReference type="Proteomes" id="UP000747542">
    <property type="component" value="Unassembled WGS sequence"/>
</dbReference>
<name>A0A8J5N8P6_HOMAM</name>
<reference evidence="1" key="1">
    <citation type="journal article" date="2021" name="Sci. Adv.">
        <title>The American lobster genome reveals insights on longevity, neural, and immune adaptations.</title>
        <authorList>
            <person name="Polinski J.M."/>
            <person name="Zimin A.V."/>
            <person name="Clark K.F."/>
            <person name="Kohn A.B."/>
            <person name="Sadowski N."/>
            <person name="Timp W."/>
            <person name="Ptitsyn A."/>
            <person name="Khanna P."/>
            <person name="Romanova D.Y."/>
            <person name="Williams P."/>
            <person name="Greenwood S.J."/>
            <person name="Moroz L.L."/>
            <person name="Walt D.R."/>
            <person name="Bodnar A.G."/>
        </authorList>
    </citation>
    <scope>NUCLEOTIDE SEQUENCE</scope>
    <source>
        <strain evidence="1">GMGI-L3</strain>
    </source>
</reference>
<comment type="caution">
    <text evidence="1">The sequence shown here is derived from an EMBL/GenBank/DDBJ whole genome shotgun (WGS) entry which is preliminary data.</text>
</comment>
<dbReference type="AlphaFoldDB" id="A0A8J5N8P6"/>
<keyword evidence="2" id="KW-1185">Reference proteome</keyword>
<protein>
    <submittedName>
        <fullName evidence="1">Uncharacterized protein</fullName>
    </submittedName>
</protein>